<sequence length="44" mass="5134">MKNIFHEGTYKLYFSNDKGSTYFKRNTECYSRSCDEQIIIGASS</sequence>
<organism evidence="1">
    <name type="scientific">Arundo donax</name>
    <name type="common">Giant reed</name>
    <name type="synonym">Donax arundinaceus</name>
    <dbReference type="NCBI Taxonomy" id="35708"/>
    <lineage>
        <taxon>Eukaryota</taxon>
        <taxon>Viridiplantae</taxon>
        <taxon>Streptophyta</taxon>
        <taxon>Embryophyta</taxon>
        <taxon>Tracheophyta</taxon>
        <taxon>Spermatophyta</taxon>
        <taxon>Magnoliopsida</taxon>
        <taxon>Liliopsida</taxon>
        <taxon>Poales</taxon>
        <taxon>Poaceae</taxon>
        <taxon>PACMAD clade</taxon>
        <taxon>Arundinoideae</taxon>
        <taxon>Arundineae</taxon>
        <taxon>Arundo</taxon>
    </lineage>
</organism>
<dbReference type="AlphaFoldDB" id="A0A0A9FVH9"/>
<proteinExistence type="predicted"/>
<reference evidence="1" key="2">
    <citation type="journal article" date="2015" name="Data Brief">
        <title>Shoot transcriptome of the giant reed, Arundo donax.</title>
        <authorList>
            <person name="Barrero R.A."/>
            <person name="Guerrero F.D."/>
            <person name="Moolhuijzen P."/>
            <person name="Goolsby J.A."/>
            <person name="Tidwell J."/>
            <person name="Bellgard S.E."/>
            <person name="Bellgard M.I."/>
        </authorList>
    </citation>
    <scope>NUCLEOTIDE SEQUENCE</scope>
    <source>
        <tissue evidence="1">Shoot tissue taken approximately 20 cm above the soil surface</tissue>
    </source>
</reference>
<name>A0A0A9FVH9_ARUDO</name>
<protein>
    <submittedName>
        <fullName evidence="1">Uncharacterized protein</fullName>
    </submittedName>
</protein>
<evidence type="ECO:0000313" key="1">
    <source>
        <dbReference type="EMBL" id="JAE12338.1"/>
    </source>
</evidence>
<reference evidence="1" key="1">
    <citation type="submission" date="2014-09" db="EMBL/GenBank/DDBJ databases">
        <authorList>
            <person name="Magalhaes I.L.F."/>
            <person name="Oliveira U."/>
            <person name="Santos F.R."/>
            <person name="Vidigal T.H.D.A."/>
            <person name="Brescovit A.D."/>
            <person name="Santos A.J."/>
        </authorList>
    </citation>
    <scope>NUCLEOTIDE SEQUENCE</scope>
    <source>
        <tissue evidence="1">Shoot tissue taken approximately 20 cm above the soil surface</tissue>
    </source>
</reference>
<dbReference type="EMBL" id="GBRH01185558">
    <property type="protein sequence ID" value="JAE12338.1"/>
    <property type="molecule type" value="Transcribed_RNA"/>
</dbReference>
<accession>A0A0A9FVH9</accession>